<evidence type="ECO:0000259" key="8">
    <source>
        <dbReference type="Pfam" id="PF12704"/>
    </source>
</evidence>
<dbReference type="Proteomes" id="UP001319200">
    <property type="component" value="Unassembled WGS sequence"/>
</dbReference>
<evidence type="ECO:0000256" key="4">
    <source>
        <dbReference type="ARBA" id="ARBA00022989"/>
    </source>
</evidence>
<evidence type="ECO:0000256" key="2">
    <source>
        <dbReference type="ARBA" id="ARBA00022475"/>
    </source>
</evidence>
<evidence type="ECO:0000256" key="1">
    <source>
        <dbReference type="ARBA" id="ARBA00004651"/>
    </source>
</evidence>
<proteinExistence type="predicted"/>
<dbReference type="Pfam" id="PF02687">
    <property type="entry name" value="FtsX"/>
    <property type="match status" value="1"/>
</dbReference>
<protein>
    <submittedName>
        <fullName evidence="9">ABC transporter permease</fullName>
    </submittedName>
</protein>
<dbReference type="AlphaFoldDB" id="A0AAP2DJX8"/>
<name>A0AAP2DJX8_9BACT</name>
<keyword evidence="4 6" id="KW-1133">Transmembrane helix</keyword>
<keyword evidence="3 6" id="KW-0812">Transmembrane</keyword>
<feature type="domain" description="MacB-like periplasmic core" evidence="8">
    <location>
        <begin position="42"/>
        <end position="157"/>
    </location>
</feature>
<dbReference type="PANTHER" id="PTHR30572:SF18">
    <property type="entry name" value="ABC-TYPE MACROLIDE FAMILY EXPORT SYSTEM PERMEASE COMPONENT 2"/>
    <property type="match status" value="1"/>
</dbReference>
<feature type="transmembrane region" description="Helical" evidence="6">
    <location>
        <begin position="196"/>
        <end position="219"/>
    </location>
</feature>
<evidence type="ECO:0000313" key="9">
    <source>
        <dbReference type="EMBL" id="MBT1696733.1"/>
    </source>
</evidence>
<organism evidence="9 10">
    <name type="scientific">Chryseosolibacter histidini</name>
    <dbReference type="NCBI Taxonomy" id="2782349"/>
    <lineage>
        <taxon>Bacteria</taxon>
        <taxon>Pseudomonadati</taxon>
        <taxon>Bacteroidota</taxon>
        <taxon>Cytophagia</taxon>
        <taxon>Cytophagales</taxon>
        <taxon>Chryseotaleaceae</taxon>
        <taxon>Chryseosolibacter</taxon>
    </lineage>
</organism>
<feature type="transmembrane region" description="Helical" evidence="6">
    <location>
        <begin position="240"/>
        <end position="260"/>
    </location>
</feature>
<evidence type="ECO:0000259" key="7">
    <source>
        <dbReference type="Pfam" id="PF02687"/>
    </source>
</evidence>
<dbReference type="InterPro" id="IPR003838">
    <property type="entry name" value="ABC3_permease_C"/>
</dbReference>
<keyword evidence="2" id="KW-1003">Cell membrane</keyword>
<dbReference type="GO" id="GO:0022857">
    <property type="term" value="F:transmembrane transporter activity"/>
    <property type="evidence" value="ECO:0007669"/>
    <property type="project" value="TreeGrafter"/>
</dbReference>
<evidence type="ECO:0000256" key="5">
    <source>
        <dbReference type="ARBA" id="ARBA00023136"/>
    </source>
</evidence>
<keyword evidence="5 6" id="KW-0472">Membrane</keyword>
<dbReference type="GO" id="GO:0005886">
    <property type="term" value="C:plasma membrane"/>
    <property type="evidence" value="ECO:0007669"/>
    <property type="project" value="UniProtKB-SubCell"/>
</dbReference>
<feature type="domain" description="ABC3 transporter permease C-terminal" evidence="7">
    <location>
        <begin position="199"/>
        <end position="307"/>
    </location>
</feature>
<evidence type="ECO:0000256" key="3">
    <source>
        <dbReference type="ARBA" id="ARBA00022692"/>
    </source>
</evidence>
<evidence type="ECO:0000256" key="6">
    <source>
        <dbReference type="SAM" id="Phobius"/>
    </source>
</evidence>
<dbReference type="RefSeq" id="WP_254162126.1">
    <property type="nucleotide sequence ID" value="NZ_JAHESF010000005.1"/>
</dbReference>
<dbReference type="InterPro" id="IPR050250">
    <property type="entry name" value="Macrolide_Exporter_MacB"/>
</dbReference>
<comment type="caution">
    <text evidence="9">The sequence shown here is derived from an EMBL/GenBank/DDBJ whole genome shotgun (WGS) entry which is preliminary data.</text>
</comment>
<dbReference type="PROSITE" id="PS51257">
    <property type="entry name" value="PROKAR_LIPOPROTEIN"/>
    <property type="match status" value="1"/>
</dbReference>
<sequence length="318" mass="35109">MKYYDVLAAAWQQHPAIAATTSCNALPTNISSNTVINDEDGSGAEDDLVIYECNVNDNFLGVFGIPLVAGRTFSKDIKTDAEQAVLLNETAAKALGWSAQEAIGKQFIHNGPKTVVGVVKDFHMHSLHLTIQPLLLRFDPTWSNYIAVKIQPGKSAEVIGLLESTLTKYSPYPFDYRFLDDHFNKLYSTERKLGEMFGFFTIVSILIASLGVFGLAAFSTTQRTKEIGIRKAHGATASDIVILFAKGFVYLIIIAFFLSAPLGWYLMETWLENFAYRVDISWWMFACAALLALTVAGLTIAYQSFKASLTDAATTLRN</sequence>
<accession>A0AAP2DJX8</accession>
<feature type="transmembrane region" description="Helical" evidence="6">
    <location>
        <begin position="280"/>
        <end position="302"/>
    </location>
</feature>
<gene>
    <name evidence="9" type="ORF">KK083_07600</name>
</gene>
<reference evidence="9 10" key="1">
    <citation type="submission" date="2021-05" db="EMBL/GenBank/DDBJ databases">
        <title>A Polyphasic approach of four new species of the genus Ohtaekwangia: Ohtaekwangia histidinii sp. nov., Ohtaekwangia cretensis sp. nov., Ohtaekwangia indiensis sp. nov., Ohtaekwangia reichenbachii sp. nov. from diverse environment.</title>
        <authorList>
            <person name="Octaviana S."/>
        </authorList>
    </citation>
    <scope>NUCLEOTIDE SEQUENCE [LARGE SCALE GENOMIC DNA]</scope>
    <source>
        <strain evidence="9 10">PWU4</strain>
    </source>
</reference>
<evidence type="ECO:0000313" key="10">
    <source>
        <dbReference type="Proteomes" id="UP001319200"/>
    </source>
</evidence>
<comment type="subcellular location">
    <subcellularLocation>
        <location evidence="1">Cell membrane</location>
        <topology evidence="1">Multi-pass membrane protein</topology>
    </subcellularLocation>
</comment>
<dbReference type="PANTHER" id="PTHR30572">
    <property type="entry name" value="MEMBRANE COMPONENT OF TRANSPORTER-RELATED"/>
    <property type="match status" value="1"/>
</dbReference>
<dbReference type="Pfam" id="PF12704">
    <property type="entry name" value="MacB_PCD"/>
    <property type="match status" value="1"/>
</dbReference>
<dbReference type="InterPro" id="IPR025857">
    <property type="entry name" value="MacB_PCD"/>
</dbReference>
<keyword evidence="10" id="KW-1185">Reference proteome</keyword>
<dbReference type="EMBL" id="JAHESF010000005">
    <property type="protein sequence ID" value="MBT1696733.1"/>
    <property type="molecule type" value="Genomic_DNA"/>
</dbReference>